<feature type="transmembrane region" description="Helical" evidence="1">
    <location>
        <begin position="82"/>
        <end position="105"/>
    </location>
</feature>
<evidence type="ECO:0000256" key="1">
    <source>
        <dbReference type="SAM" id="Phobius"/>
    </source>
</evidence>
<feature type="transmembrane region" description="Helical" evidence="1">
    <location>
        <begin position="111"/>
        <end position="130"/>
    </location>
</feature>
<dbReference type="AlphaFoldDB" id="A0A016UIR4"/>
<feature type="transmembrane region" description="Helical" evidence="1">
    <location>
        <begin position="238"/>
        <end position="263"/>
    </location>
</feature>
<dbReference type="OrthoDB" id="5806414at2759"/>
<dbReference type="STRING" id="53326.A0A016UIR4"/>
<organism evidence="2 3">
    <name type="scientific">Ancylostoma ceylanicum</name>
    <dbReference type="NCBI Taxonomy" id="53326"/>
    <lineage>
        <taxon>Eukaryota</taxon>
        <taxon>Metazoa</taxon>
        <taxon>Ecdysozoa</taxon>
        <taxon>Nematoda</taxon>
        <taxon>Chromadorea</taxon>
        <taxon>Rhabditida</taxon>
        <taxon>Rhabditina</taxon>
        <taxon>Rhabditomorpha</taxon>
        <taxon>Strongyloidea</taxon>
        <taxon>Ancylostomatidae</taxon>
        <taxon>Ancylostomatinae</taxon>
        <taxon>Ancylostoma</taxon>
    </lineage>
</organism>
<dbReference type="Proteomes" id="UP000024635">
    <property type="component" value="Unassembled WGS sequence"/>
</dbReference>
<evidence type="ECO:0000313" key="3">
    <source>
        <dbReference type="Proteomes" id="UP000024635"/>
    </source>
</evidence>
<keyword evidence="1" id="KW-0812">Transmembrane</keyword>
<feature type="transmembrane region" description="Helical" evidence="1">
    <location>
        <begin position="31"/>
        <end position="61"/>
    </location>
</feature>
<keyword evidence="1" id="KW-0472">Membrane</keyword>
<protein>
    <submittedName>
        <fullName evidence="2">Uncharacterized protein</fullName>
    </submittedName>
</protein>
<gene>
    <name evidence="2" type="primary">Acey_s0039.g127</name>
    <name evidence="2" type="synonym">Acey-R07B1.9</name>
    <name evidence="2" type="ORF">Y032_0039g127</name>
</gene>
<evidence type="ECO:0000313" key="2">
    <source>
        <dbReference type="EMBL" id="EYC14737.1"/>
    </source>
</evidence>
<accession>A0A016UIR4</accession>
<keyword evidence="1" id="KW-1133">Transmembrane helix</keyword>
<name>A0A016UIR4_9BILA</name>
<dbReference type="EMBL" id="JARK01001375">
    <property type="protein sequence ID" value="EYC14737.1"/>
    <property type="molecule type" value="Genomic_DNA"/>
</dbReference>
<sequence>MPFYKNDLKLFYLERAAGDPSAVDISGPRRIIVIAHGVLIGVFGILFFLCALSSVIVGTYLRVESVLTSFRIDKGTAIQGRLLSLLHLLWGAALLALCVLGLLDVEWRGEFLGGDLLWMAVLFATTGILTSNSYRTLVNMRLAMNVVCLGIAVEKLCASINLIYQFSSYDIYVMGENRTFVAQIILISVQTAVPIDVPFFRLGNGPLALAAFIVQQAQINAANQQFLVTPQQSTINEVAIIIAAGATLACVIATLCGTIYSLLKSPYLLHYHSISPDSTVVAPLGDEGGFARGASQHSSRRIGAVTGQQGPVSCEVPIQQMEEQTVYWSARENPFYYHTSKRFYGQPYQVESGFYGYTLSNPPAAQQRMYQSSSSQTQIAHIFTDPYQPYPRV</sequence>
<proteinExistence type="predicted"/>
<reference evidence="3" key="1">
    <citation type="journal article" date="2015" name="Nat. Genet.">
        <title>The genome and transcriptome of the zoonotic hookworm Ancylostoma ceylanicum identify infection-specific gene families.</title>
        <authorList>
            <person name="Schwarz E.M."/>
            <person name="Hu Y."/>
            <person name="Antoshechkin I."/>
            <person name="Miller M.M."/>
            <person name="Sternberg P.W."/>
            <person name="Aroian R.V."/>
        </authorList>
    </citation>
    <scope>NUCLEOTIDE SEQUENCE</scope>
    <source>
        <strain evidence="3">HY135</strain>
    </source>
</reference>
<keyword evidence="3" id="KW-1185">Reference proteome</keyword>
<comment type="caution">
    <text evidence="2">The sequence shown here is derived from an EMBL/GenBank/DDBJ whole genome shotgun (WGS) entry which is preliminary data.</text>
</comment>